<keyword evidence="3" id="KW-1185">Reference proteome</keyword>
<dbReference type="InterPro" id="IPR049063">
    <property type="entry name" value="T6PP_C"/>
</dbReference>
<feature type="domain" description="Trehalose-6-phosphate phosphatase C-terminal" evidence="2">
    <location>
        <begin position="72"/>
        <end position="143"/>
    </location>
</feature>
<dbReference type="AlphaFoldDB" id="A0A915EJL1"/>
<dbReference type="InterPro" id="IPR023214">
    <property type="entry name" value="HAD_sf"/>
</dbReference>
<accession>A0A915EJL1</accession>
<evidence type="ECO:0000313" key="3">
    <source>
        <dbReference type="Proteomes" id="UP000887574"/>
    </source>
</evidence>
<protein>
    <recommendedName>
        <fullName evidence="2">Trehalose-6-phosphate phosphatase C-terminal domain-containing protein</fullName>
    </recommendedName>
</protein>
<sequence length="366" mass="40935">MLSASEEMFLLNVKDEIVGLQKDLVFLDHLKKAVTNSEYNSTTKPRKVSRRIHGLCQDFIASTETEGRKPIMITDWDGTMKDYCSQYATNLQPIYSAVSMARFAETFTRLTAVLTAGPLRGPGILDLTALPIDDGPIMFSGSWEEGIDALERLNDEMKTLLESKEYSQFGMVGSGVQRNRYQDQVRERVHRVDPCMQMLHFDPSTDLEVEVVVKNNDVVWNKSHGVERVVHTVGDSLDPPGRVLICGDTSSDLPMVEIVTTSNPQGVMALFVGANESLQTRVKERVVDESRCAFVSCPDVIHAAMMRILQDFLQNHNSNTPANSTNSTTTSNTPQDVNKKSHAKNSTVIYVLRKERSNESEDEQTQ</sequence>
<feature type="region of interest" description="Disordered" evidence="1">
    <location>
        <begin position="317"/>
        <end position="366"/>
    </location>
</feature>
<dbReference type="WBParaSite" id="jg6054">
    <property type="protein sequence ID" value="jg6054"/>
    <property type="gene ID" value="jg6054"/>
</dbReference>
<evidence type="ECO:0000259" key="2">
    <source>
        <dbReference type="Pfam" id="PF21141"/>
    </source>
</evidence>
<dbReference type="Gene3D" id="3.40.50.1000">
    <property type="entry name" value="HAD superfamily/HAD-like"/>
    <property type="match status" value="2"/>
</dbReference>
<evidence type="ECO:0000313" key="4">
    <source>
        <dbReference type="WBParaSite" id="jg6054"/>
    </source>
</evidence>
<dbReference type="Gene3D" id="1.20.58.1800">
    <property type="match status" value="1"/>
</dbReference>
<evidence type="ECO:0000256" key="1">
    <source>
        <dbReference type="SAM" id="MobiDB-lite"/>
    </source>
</evidence>
<dbReference type="Proteomes" id="UP000887574">
    <property type="component" value="Unplaced"/>
</dbReference>
<feature type="compositionally biased region" description="Low complexity" evidence="1">
    <location>
        <begin position="317"/>
        <end position="333"/>
    </location>
</feature>
<reference evidence="4" key="1">
    <citation type="submission" date="2022-11" db="UniProtKB">
        <authorList>
            <consortium name="WormBaseParasite"/>
        </authorList>
    </citation>
    <scope>IDENTIFICATION</scope>
</reference>
<name>A0A915EJL1_9BILA</name>
<dbReference type="Pfam" id="PF21141">
    <property type="entry name" value="T6PP_C"/>
    <property type="match status" value="2"/>
</dbReference>
<organism evidence="3 4">
    <name type="scientific">Ditylenchus dipsaci</name>
    <dbReference type="NCBI Taxonomy" id="166011"/>
    <lineage>
        <taxon>Eukaryota</taxon>
        <taxon>Metazoa</taxon>
        <taxon>Ecdysozoa</taxon>
        <taxon>Nematoda</taxon>
        <taxon>Chromadorea</taxon>
        <taxon>Rhabditida</taxon>
        <taxon>Tylenchina</taxon>
        <taxon>Tylenchomorpha</taxon>
        <taxon>Sphaerularioidea</taxon>
        <taxon>Anguinidae</taxon>
        <taxon>Anguininae</taxon>
        <taxon>Ditylenchus</taxon>
    </lineage>
</organism>
<feature type="domain" description="Trehalose-6-phosphate phosphatase C-terminal" evidence="2">
    <location>
        <begin position="179"/>
        <end position="301"/>
    </location>
</feature>
<proteinExistence type="predicted"/>